<dbReference type="EMBL" id="LLXL01000446">
    <property type="protein sequence ID" value="PKK72304.1"/>
    <property type="molecule type" value="Genomic_DNA"/>
</dbReference>
<evidence type="ECO:0000313" key="3">
    <source>
        <dbReference type="Proteomes" id="UP000233469"/>
    </source>
</evidence>
<dbReference type="AlphaFoldDB" id="A0A2N1NEP0"/>
<reference evidence="2 3" key="2">
    <citation type="submission" date="2017-10" db="EMBL/GenBank/DDBJ databases">
        <title>Extensive intraspecific genome diversity in a model arbuscular mycorrhizal fungus.</title>
        <authorList>
            <person name="Chen E.C.H."/>
            <person name="Morin E."/>
            <person name="Baudet D."/>
            <person name="Noel J."/>
            <person name="Ndikumana S."/>
            <person name="Charron P."/>
            <person name="St-Onge C."/>
            <person name="Giorgi J."/>
            <person name="Grigoriev I.V."/>
            <person name="Roux C."/>
            <person name="Martin F.M."/>
            <person name="Corradi N."/>
        </authorList>
    </citation>
    <scope>NUCLEOTIDE SEQUENCE [LARGE SCALE GENOMIC DNA]</scope>
    <source>
        <strain evidence="2 3">C2</strain>
    </source>
</reference>
<comment type="caution">
    <text evidence="2">The sequence shown here is derived from an EMBL/GenBank/DDBJ whole genome shotgun (WGS) entry which is preliminary data.</text>
</comment>
<evidence type="ECO:0000313" key="2">
    <source>
        <dbReference type="EMBL" id="PKK72304.1"/>
    </source>
</evidence>
<dbReference type="VEuPathDB" id="FungiDB:RhiirA1_478803"/>
<sequence length="304" mass="34555">MTQEKILRPRSWPECNVFPASPAIYVTDIGVQTNGTWSGQRGSSNQALKHDYEEENNRQIMNELKVLSQHLLDYNRRTFGKFMHDIEKEYRERVTANKKMRYEIKDLKMQVQEAEKELASMKSDSTHLASKGPQYTPPDSDNEEDGYDKVENACASKFGGANDATINALGWKADKPSDFAIKGNSKHITDSLEWFTDVPISIKDKDGKTVTTTGNFTRIDNGEPEPMLCLAPQQQGISLEDMQKIIQNALTQQKTKNQALVKKVTELQTQMAQQVTTPQTVEPVNSREVHHPHYRQKKVTKIIT</sequence>
<gene>
    <name evidence="2" type="ORF">RhiirC2_826072</name>
</gene>
<evidence type="ECO:0000256" key="1">
    <source>
        <dbReference type="SAM" id="MobiDB-lite"/>
    </source>
</evidence>
<dbReference type="VEuPathDB" id="FungiDB:RhiirFUN_017871"/>
<reference evidence="2 3" key="1">
    <citation type="submission" date="2016-04" db="EMBL/GenBank/DDBJ databases">
        <title>Genome analyses suggest a sexual origin of heterokaryosis in a supposedly ancient asexual fungus.</title>
        <authorList>
            <person name="Ropars J."/>
            <person name="Sedzielewska K."/>
            <person name="Noel J."/>
            <person name="Charron P."/>
            <person name="Farinelli L."/>
            <person name="Marton T."/>
            <person name="Kruger M."/>
            <person name="Pelin A."/>
            <person name="Brachmann A."/>
            <person name="Corradi N."/>
        </authorList>
    </citation>
    <scope>NUCLEOTIDE SEQUENCE [LARGE SCALE GENOMIC DNA]</scope>
    <source>
        <strain evidence="2 3">C2</strain>
    </source>
</reference>
<protein>
    <submittedName>
        <fullName evidence="2">Uncharacterized protein</fullName>
    </submittedName>
</protein>
<dbReference type="VEuPathDB" id="FungiDB:RhiirA1_499142"/>
<feature type="region of interest" description="Disordered" evidence="1">
    <location>
        <begin position="115"/>
        <end position="146"/>
    </location>
</feature>
<dbReference type="VEuPathDB" id="FungiDB:RhiirA1_471640"/>
<dbReference type="VEuPathDB" id="FungiDB:FUN_024857"/>
<dbReference type="VEuPathDB" id="FungiDB:FUN_000475"/>
<accession>A0A2N1NEP0</accession>
<proteinExistence type="predicted"/>
<name>A0A2N1NEP0_9GLOM</name>
<dbReference type="Proteomes" id="UP000233469">
    <property type="component" value="Unassembled WGS sequence"/>
</dbReference>
<organism evidence="2 3">
    <name type="scientific">Rhizophagus irregularis</name>
    <dbReference type="NCBI Taxonomy" id="588596"/>
    <lineage>
        <taxon>Eukaryota</taxon>
        <taxon>Fungi</taxon>
        <taxon>Fungi incertae sedis</taxon>
        <taxon>Mucoromycota</taxon>
        <taxon>Glomeromycotina</taxon>
        <taxon>Glomeromycetes</taxon>
        <taxon>Glomerales</taxon>
        <taxon>Glomeraceae</taxon>
        <taxon>Rhizophagus</taxon>
    </lineage>
</organism>